<dbReference type="Pfam" id="PF00034">
    <property type="entry name" value="Cytochrom_C"/>
    <property type="match status" value="1"/>
</dbReference>
<reference evidence="11" key="1">
    <citation type="journal article" date="2019" name="Int. J. Syst. Evol. Microbiol.">
        <title>The Global Catalogue of Microorganisms (GCM) 10K type strain sequencing project: providing services to taxonomists for standard genome sequencing and annotation.</title>
        <authorList>
            <consortium name="The Broad Institute Genomics Platform"/>
            <consortium name="The Broad Institute Genome Sequencing Center for Infectious Disease"/>
            <person name="Wu L."/>
            <person name="Ma J."/>
        </authorList>
    </citation>
    <scope>NUCLEOTIDE SEQUENCE [LARGE SCALE GENOMIC DNA]</scope>
    <source>
        <strain evidence="11">CCUG 55074</strain>
    </source>
</reference>
<dbReference type="PANTHER" id="PTHR11961">
    <property type="entry name" value="CYTOCHROME C"/>
    <property type="match status" value="1"/>
</dbReference>
<accession>A0ABW3SZX2</accession>
<evidence type="ECO:0000256" key="3">
    <source>
        <dbReference type="ARBA" id="ARBA00022723"/>
    </source>
</evidence>
<dbReference type="SUPFAM" id="SSF46626">
    <property type="entry name" value="Cytochrome c"/>
    <property type="match status" value="1"/>
</dbReference>
<evidence type="ECO:0000313" key="10">
    <source>
        <dbReference type="EMBL" id="MFD1190176.1"/>
    </source>
</evidence>
<dbReference type="InterPro" id="IPR036909">
    <property type="entry name" value="Cyt_c-like_dom_sf"/>
</dbReference>
<evidence type="ECO:0000256" key="5">
    <source>
        <dbReference type="ARBA" id="ARBA00023004"/>
    </source>
</evidence>
<evidence type="ECO:0000256" key="4">
    <source>
        <dbReference type="ARBA" id="ARBA00022982"/>
    </source>
</evidence>
<evidence type="ECO:0000256" key="8">
    <source>
        <dbReference type="SAM" id="SignalP"/>
    </source>
</evidence>
<comment type="caution">
    <text evidence="10">The sequence shown here is derived from an EMBL/GenBank/DDBJ whole genome shotgun (WGS) entry which is preliminary data.</text>
</comment>
<keyword evidence="4" id="KW-0249">Electron transport</keyword>
<feature type="region of interest" description="Disordered" evidence="7">
    <location>
        <begin position="26"/>
        <end position="46"/>
    </location>
</feature>
<evidence type="ECO:0000259" key="9">
    <source>
        <dbReference type="PROSITE" id="PS51007"/>
    </source>
</evidence>
<dbReference type="PROSITE" id="PS51257">
    <property type="entry name" value="PROKAR_LIPOPROTEIN"/>
    <property type="match status" value="1"/>
</dbReference>
<dbReference type="EMBL" id="JBHTLQ010000010">
    <property type="protein sequence ID" value="MFD1190176.1"/>
    <property type="molecule type" value="Genomic_DNA"/>
</dbReference>
<evidence type="ECO:0000313" key="11">
    <source>
        <dbReference type="Proteomes" id="UP001597216"/>
    </source>
</evidence>
<feature type="chain" id="PRO_5047541277" evidence="8">
    <location>
        <begin position="25"/>
        <end position="170"/>
    </location>
</feature>
<organism evidence="10 11">
    <name type="scientific">Phenylobacterium conjunctum</name>
    <dbReference type="NCBI Taxonomy" id="1298959"/>
    <lineage>
        <taxon>Bacteria</taxon>
        <taxon>Pseudomonadati</taxon>
        <taxon>Pseudomonadota</taxon>
        <taxon>Alphaproteobacteria</taxon>
        <taxon>Caulobacterales</taxon>
        <taxon>Caulobacteraceae</taxon>
        <taxon>Phenylobacterium</taxon>
    </lineage>
</organism>
<dbReference type="PROSITE" id="PS51007">
    <property type="entry name" value="CYTC"/>
    <property type="match status" value="1"/>
</dbReference>
<evidence type="ECO:0000256" key="2">
    <source>
        <dbReference type="ARBA" id="ARBA00022617"/>
    </source>
</evidence>
<dbReference type="PRINTS" id="PR00604">
    <property type="entry name" value="CYTCHRMECIAB"/>
</dbReference>
<evidence type="ECO:0000256" key="1">
    <source>
        <dbReference type="ARBA" id="ARBA00022448"/>
    </source>
</evidence>
<name>A0ABW3SZX2_9CAUL</name>
<dbReference type="RefSeq" id="WP_374344601.1">
    <property type="nucleotide sequence ID" value="NZ_JBHTLQ010000010.1"/>
</dbReference>
<evidence type="ECO:0000256" key="6">
    <source>
        <dbReference type="PROSITE-ProRule" id="PRU00433"/>
    </source>
</evidence>
<keyword evidence="1" id="KW-0813">Transport</keyword>
<keyword evidence="5 6" id="KW-0408">Iron</keyword>
<feature type="signal peptide" evidence="8">
    <location>
        <begin position="1"/>
        <end position="24"/>
    </location>
</feature>
<proteinExistence type="predicted"/>
<feature type="compositionally biased region" description="Low complexity" evidence="7">
    <location>
        <begin position="26"/>
        <end position="44"/>
    </location>
</feature>
<dbReference type="InterPro" id="IPR009056">
    <property type="entry name" value="Cyt_c-like_dom"/>
</dbReference>
<dbReference type="Proteomes" id="UP001597216">
    <property type="component" value="Unassembled WGS sequence"/>
</dbReference>
<feature type="domain" description="Cytochrome c" evidence="9">
    <location>
        <begin position="65"/>
        <end position="165"/>
    </location>
</feature>
<keyword evidence="8" id="KW-0732">Signal</keyword>
<dbReference type="InterPro" id="IPR002327">
    <property type="entry name" value="Cyt_c_1A/1B"/>
</dbReference>
<keyword evidence="3 6" id="KW-0479">Metal-binding</keyword>
<keyword evidence="11" id="KW-1185">Reference proteome</keyword>
<evidence type="ECO:0000256" key="7">
    <source>
        <dbReference type="SAM" id="MobiDB-lite"/>
    </source>
</evidence>
<gene>
    <name evidence="10" type="ORF">ACFQ27_06255</name>
</gene>
<sequence length="170" mass="17546">MRRFLLAATLVTAAALAGCGKQQAQSTGSEETAAEPAAAPAAEEGLTDAQKQTLLASLPAPYNTGDVANGKKAFLVCKSCHTLVEGGANMTGPNLHGVFGRKAGTEGGFAYSEELKASGLVWDAATIDKWVANPKAMVAGTKMSFVGVKNEKDRVDLVAYLKTETSAAPE</sequence>
<keyword evidence="2 6" id="KW-0349">Heme</keyword>
<dbReference type="Gene3D" id="1.10.760.10">
    <property type="entry name" value="Cytochrome c-like domain"/>
    <property type="match status" value="1"/>
</dbReference>
<protein>
    <submittedName>
        <fullName evidence="10">Cytochrome c family protein</fullName>
    </submittedName>
</protein>